<sequence length="64" mass="7536">MVAHKEDGLYYVESPKFIAATDESKVPTLMEWHRRLDHLNERSLLELTRHEKVFGMKVGKEKLP</sequence>
<keyword evidence="3" id="KW-1185">Reference proteome</keyword>
<evidence type="ECO:0000313" key="2">
    <source>
        <dbReference type="EMBL" id="KRY44404.1"/>
    </source>
</evidence>
<reference evidence="2 3" key="1">
    <citation type="submission" date="2015-01" db="EMBL/GenBank/DDBJ databases">
        <title>Evolution of Trichinella species and genotypes.</title>
        <authorList>
            <person name="Korhonen P.K."/>
            <person name="Edoardo P."/>
            <person name="Giuseppe L.R."/>
            <person name="Gasser R.B."/>
        </authorList>
    </citation>
    <scope>NUCLEOTIDE SEQUENCE [LARGE SCALE GENOMIC DNA]</scope>
    <source>
        <strain evidence="2">ISS120</strain>
    </source>
</reference>
<comment type="caution">
    <text evidence="2">The sequence shown here is derived from an EMBL/GenBank/DDBJ whole genome shotgun (WGS) entry which is preliminary data.</text>
</comment>
<dbReference type="AlphaFoldDB" id="A0A0V1C514"/>
<organism evidence="2 3">
    <name type="scientific">Trichinella britovi</name>
    <name type="common">Parasitic roundworm</name>
    <dbReference type="NCBI Taxonomy" id="45882"/>
    <lineage>
        <taxon>Eukaryota</taxon>
        <taxon>Metazoa</taxon>
        <taxon>Ecdysozoa</taxon>
        <taxon>Nematoda</taxon>
        <taxon>Enoplea</taxon>
        <taxon>Dorylaimia</taxon>
        <taxon>Trichinellida</taxon>
        <taxon>Trichinellidae</taxon>
        <taxon>Trichinella</taxon>
    </lineage>
</organism>
<name>A0A0V1C514_TRIBR</name>
<proteinExistence type="predicted"/>
<dbReference type="InterPro" id="IPR025724">
    <property type="entry name" value="GAG-pre-integrase_dom"/>
</dbReference>
<feature type="domain" description="GAG-pre-integrase" evidence="1">
    <location>
        <begin position="8"/>
        <end position="61"/>
    </location>
</feature>
<protein>
    <recommendedName>
        <fullName evidence="1">GAG-pre-integrase domain-containing protein</fullName>
    </recommendedName>
</protein>
<dbReference type="EMBL" id="JYDI01000602">
    <property type="protein sequence ID" value="KRY44404.1"/>
    <property type="molecule type" value="Genomic_DNA"/>
</dbReference>
<evidence type="ECO:0000313" key="3">
    <source>
        <dbReference type="Proteomes" id="UP000054653"/>
    </source>
</evidence>
<dbReference type="Pfam" id="PF13976">
    <property type="entry name" value="gag_pre-integrs"/>
    <property type="match status" value="1"/>
</dbReference>
<gene>
    <name evidence="2" type="ORF">T03_17087</name>
</gene>
<accession>A0A0V1C514</accession>
<dbReference type="Proteomes" id="UP000054653">
    <property type="component" value="Unassembled WGS sequence"/>
</dbReference>
<dbReference type="OrthoDB" id="413361at2759"/>
<dbReference type="STRING" id="45882.A0A0V1C514"/>
<feature type="non-terminal residue" evidence="2">
    <location>
        <position position="64"/>
    </location>
</feature>
<evidence type="ECO:0000259" key="1">
    <source>
        <dbReference type="Pfam" id="PF13976"/>
    </source>
</evidence>